<evidence type="ECO:0000256" key="1">
    <source>
        <dbReference type="SAM" id="Phobius"/>
    </source>
</evidence>
<keyword evidence="3" id="KW-1185">Reference proteome</keyword>
<dbReference type="AlphaFoldDB" id="A0A6B8RVZ8"/>
<keyword evidence="1" id="KW-0472">Membrane</keyword>
<dbReference type="InterPro" id="IPR025620">
    <property type="entry name" value="YlaH"/>
</dbReference>
<reference evidence="3" key="1">
    <citation type="submission" date="2018-11" db="EMBL/GenBank/DDBJ databases">
        <title>Complete genome sequence of Paenibacillus sp. ML311-T8.</title>
        <authorList>
            <person name="Nam Y.-D."/>
            <person name="Kang J."/>
            <person name="Chung W.-H."/>
            <person name="Park Y.S."/>
        </authorList>
    </citation>
    <scope>NUCLEOTIDE SEQUENCE [LARGE SCALE GENOMIC DNA]</scope>
    <source>
        <strain evidence="3">ML311-T8</strain>
    </source>
</reference>
<evidence type="ECO:0000313" key="2">
    <source>
        <dbReference type="EMBL" id="QGR00073.1"/>
    </source>
</evidence>
<dbReference type="EMBL" id="CP034235">
    <property type="protein sequence ID" value="QGR00073.1"/>
    <property type="molecule type" value="Genomic_DNA"/>
</dbReference>
<dbReference type="OrthoDB" id="2665181at2"/>
<feature type="transmembrane region" description="Helical" evidence="1">
    <location>
        <begin position="39"/>
        <end position="57"/>
    </location>
</feature>
<dbReference type="Pfam" id="PF14036">
    <property type="entry name" value="YlaH"/>
    <property type="match status" value="1"/>
</dbReference>
<evidence type="ECO:0008006" key="4">
    <source>
        <dbReference type="Google" id="ProtNLM"/>
    </source>
</evidence>
<proteinExistence type="predicted"/>
<feature type="transmembrane region" description="Helical" evidence="1">
    <location>
        <begin position="6"/>
        <end position="27"/>
    </location>
</feature>
<dbReference type="Proteomes" id="UP000426246">
    <property type="component" value="Chromosome"/>
</dbReference>
<protein>
    <recommendedName>
        <fullName evidence="4">YlaH-like protein</fullName>
    </recommendedName>
</protein>
<name>A0A6B8RVZ8_9BACL</name>
<accession>A0A6B8RVZ8</accession>
<keyword evidence="1" id="KW-0812">Transmembrane</keyword>
<feature type="transmembrane region" description="Helical" evidence="1">
    <location>
        <begin position="63"/>
        <end position="83"/>
    </location>
</feature>
<dbReference type="KEGG" id="ppsc:EHS13_13090"/>
<sequence>MTEWLNVHYVVTYFIIYVFMAYVYTKVFKVRKLPILKELIIYLVIGVGAMILASFQLLLELPIVYSLTVAILLMFMVRIRYFFEKRQKR</sequence>
<keyword evidence="1" id="KW-1133">Transmembrane helix</keyword>
<organism evidence="2 3">
    <name type="scientific">Paenibacillus psychroresistens</name>
    <dbReference type="NCBI Taxonomy" id="1778678"/>
    <lineage>
        <taxon>Bacteria</taxon>
        <taxon>Bacillati</taxon>
        <taxon>Bacillota</taxon>
        <taxon>Bacilli</taxon>
        <taxon>Bacillales</taxon>
        <taxon>Paenibacillaceae</taxon>
        <taxon>Paenibacillus</taxon>
    </lineage>
</organism>
<gene>
    <name evidence="2" type="ORF">EHS13_13090</name>
</gene>
<evidence type="ECO:0000313" key="3">
    <source>
        <dbReference type="Proteomes" id="UP000426246"/>
    </source>
</evidence>